<dbReference type="GO" id="GO:0005886">
    <property type="term" value="C:plasma membrane"/>
    <property type="evidence" value="ECO:0007669"/>
    <property type="project" value="UniProtKB-SubCell"/>
</dbReference>
<evidence type="ECO:0000313" key="11">
    <source>
        <dbReference type="Proteomes" id="UP000515317"/>
    </source>
</evidence>
<comment type="similarity">
    <text evidence="2">Belongs to the MotB family.</text>
</comment>
<evidence type="ECO:0000256" key="1">
    <source>
        <dbReference type="ARBA" id="ARBA00004162"/>
    </source>
</evidence>
<evidence type="ECO:0000256" key="2">
    <source>
        <dbReference type="ARBA" id="ARBA00008914"/>
    </source>
</evidence>
<dbReference type="InterPro" id="IPR036737">
    <property type="entry name" value="OmpA-like_sf"/>
</dbReference>
<dbReference type="InterPro" id="IPR006665">
    <property type="entry name" value="OmpA-like"/>
</dbReference>
<dbReference type="PANTHER" id="PTHR30329:SF21">
    <property type="entry name" value="LIPOPROTEIN YIAD-RELATED"/>
    <property type="match status" value="1"/>
</dbReference>
<dbReference type="PROSITE" id="PS51123">
    <property type="entry name" value="OMPA_2"/>
    <property type="match status" value="1"/>
</dbReference>
<keyword evidence="6 7" id="KW-0472">Membrane</keyword>
<feature type="transmembrane region" description="Helical" evidence="8">
    <location>
        <begin position="15"/>
        <end position="37"/>
    </location>
</feature>
<protein>
    <submittedName>
        <fullName evidence="10">Membrane protein</fullName>
    </submittedName>
</protein>
<dbReference type="Pfam" id="PF13677">
    <property type="entry name" value="MotB_plug"/>
    <property type="match status" value="1"/>
</dbReference>
<comment type="subcellular location">
    <subcellularLocation>
        <location evidence="1">Cell membrane</location>
        <topology evidence="1">Single-pass membrane protein</topology>
    </subcellularLocation>
</comment>
<dbReference type="Pfam" id="PF00691">
    <property type="entry name" value="OmpA"/>
    <property type="match status" value="1"/>
</dbReference>
<gene>
    <name evidence="10" type="primary">pomB</name>
    <name evidence="10" type="ORF">IZ6_05510</name>
</gene>
<dbReference type="KEGG" id="tso:IZ6_05510"/>
<evidence type="ECO:0000313" key="10">
    <source>
        <dbReference type="EMBL" id="BCJ89816.1"/>
    </source>
</evidence>
<dbReference type="InterPro" id="IPR025713">
    <property type="entry name" value="MotB-like_N_dom"/>
</dbReference>
<evidence type="ECO:0000256" key="3">
    <source>
        <dbReference type="ARBA" id="ARBA00022475"/>
    </source>
</evidence>
<dbReference type="CDD" id="cd07185">
    <property type="entry name" value="OmpA_C-like"/>
    <property type="match status" value="1"/>
</dbReference>
<feature type="domain" description="OmpA-like" evidence="9">
    <location>
        <begin position="148"/>
        <end position="267"/>
    </location>
</feature>
<dbReference type="Gene3D" id="3.30.1330.60">
    <property type="entry name" value="OmpA-like domain"/>
    <property type="match status" value="1"/>
</dbReference>
<sequence length="276" mass="30203">MGKKRKAEAHGGGHGWYVTFADLMGLLMAFFVMIAAFSTMNQEKMKQALGSIREAFGVQTDKVVNGGVMEINGLPVRSFPKHVAMTNPVDSTQQPGPIIKEFDRGRLKAGSDQQFSTAATTLRQALQDMPEIAEISQNILIEQTNEGLEIQLMDQDGRSMFPEGSKEPYDRVRAALVRLTPVLRALPQRISITGHTAESQAVPGPGYGPWEISADRANSVRRILAENGLQMDRFSAITGKADTQPLYPDNPFLPANRRVTITLMSEAPPVPSELAP</sequence>
<name>A0A6S6QKL8_9HYPH</name>
<evidence type="ECO:0000256" key="8">
    <source>
        <dbReference type="SAM" id="Phobius"/>
    </source>
</evidence>
<dbReference type="RefSeq" id="WP_222876498.1">
    <property type="nucleotide sequence ID" value="NZ_AP023361.1"/>
</dbReference>
<evidence type="ECO:0000256" key="5">
    <source>
        <dbReference type="ARBA" id="ARBA00022989"/>
    </source>
</evidence>
<dbReference type="EMBL" id="AP023361">
    <property type="protein sequence ID" value="BCJ89816.1"/>
    <property type="molecule type" value="Genomic_DNA"/>
</dbReference>
<keyword evidence="4 8" id="KW-0812">Transmembrane</keyword>
<organism evidence="10 11">
    <name type="scientific">Terrihabitans soli</name>
    <dbReference type="NCBI Taxonomy" id="708113"/>
    <lineage>
        <taxon>Bacteria</taxon>
        <taxon>Pseudomonadati</taxon>
        <taxon>Pseudomonadota</taxon>
        <taxon>Alphaproteobacteria</taxon>
        <taxon>Hyphomicrobiales</taxon>
        <taxon>Terrihabitans</taxon>
    </lineage>
</organism>
<reference evidence="10 11" key="1">
    <citation type="submission" date="2020-08" db="EMBL/GenBank/DDBJ databases">
        <title>Genome sequence of Rhizobiales bacterium strain IZ6.</title>
        <authorList>
            <person name="Nakai R."/>
            <person name="Naganuma T."/>
        </authorList>
    </citation>
    <scope>NUCLEOTIDE SEQUENCE [LARGE SCALE GENOMIC DNA]</scope>
    <source>
        <strain evidence="10 11">IZ6</strain>
    </source>
</reference>
<keyword evidence="11" id="KW-1185">Reference proteome</keyword>
<dbReference type="InterPro" id="IPR050330">
    <property type="entry name" value="Bact_OuterMem_StrucFunc"/>
</dbReference>
<dbReference type="AlphaFoldDB" id="A0A6S6QKL8"/>
<dbReference type="Proteomes" id="UP000515317">
    <property type="component" value="Chromosome"/>
</dbReference>
<evidence type="ECO:0000256" key="6">
    <source>
        <dbReference type="ARBA" id="ARBA00023136"/>
    </source>
</evidence>
<evidence type="ECO:0000256" key="4">
    <source>
        <dbReference type="ARBA" id="ARBA00022692"/>
    </source>
</evidence>
<dbReference type="PANTHER" id="PTHR30329">
    <property type="entry name" value="STATOR ELEMENT OF FLAGELLAR MOTOR COMPLEX"/>
    <property type="match status" value="1"/>
</dbReference>
<evidence type="ECO:0000259" key="9">
    <source>
        <dbReference type="PROSITE" id="PS51123"/>
    </source>
</evidence>
<evidence type="ECO:0000256" key="7">
    <source>
        <dbReference type="PROSITE-ProRule" id="PRU00473"/>
    </source>
</evidence>
<dbReference type="SUPFAM" id="SSF103088">
    <property type="entry name" value="OmpA-like"/>
    <property type="match status" value="1"/>
</dbReference>
<keyword evidence="5 8" id="KW-1133">Transmembrane helix</keyword>
<accession>A0A6S6QKL8</accession>
<keyword evidence="3" id="KW-1003">Cell membrane</keyword>
<proteinExistence type="inferred from homology"/>